<dbReference type="AlphaFoldDB" id="A0A9X5E271"/>
<dbReference type="EMBL" id="JTJC03000001">
    <property type="protein sequence ID" value="NHC33911.1"/>
    <property type="molecule type" value="Genomic_DNA"/>
</dbReference>
<sequence>MKLLLVCNPGGHFSTMMGLKSFWSTYEREWVTYRHYDTQKLSEKERVYWVAMQEARMLVKASINFFKALVILRQSKPDLVLSTGASIAVPFIVASKLYGIKTVFIESISRSGNLSLTGRIVYNLVDEFYVQWPECVERYPKAQYKGVVV</sequence>
<evidence type="ECO:0000256" key="2">
    <source>
        <dbReference type="ARBA" id="ARBA00022692"/>
    </source>
</evidence>
<keyword evidence="6" id="KW-0808">Transferase</keyword>
<gene>
    <name evidence="6" type="ORF">QH73_0004405</name>
</gene>
<keyword evidence="4" id="KW-1133">Transmembrane helix</keyword>
<organism evidence="6 7">
    <name type="scientific">Scytonema millei VB511283</name>
    <dbReference type="NCBI Taxonomy" id="1245923"/>
    <lineage>
        <taxon>Bacteria</taxon>
        <taxon>Bacillati</taxon>
        <taxon>Cyanobacteriota</taxon>
        <taxon>Cyanophyceae</taxon>
        <taxon>Nostocales</taxon>
        <taxon>Scytonemataceae</taxon>
        <taxon>Scytonema</taxon>
    </lineage>
</organism>
<proteinExistence type="predicted"/>
<dbReference type="SUPFAM" id="SSF53756">
    <property type="entry name" value="UDP-Glycosyltransferase/glycogen phosphorylase"/>
    <property type="match status" value="1"/>
</dbReference>
<accession>A0A9X5E271</accession>
<evidence type="ECO:0000256" key="1">
    <source>
        <dbReference type="ARBA" id="ARBA00004389"/>
    </source>
</evidence>
<comment type="subcellular location">
    <subcellularLocation>
        <location evidence="1">Endoplasmic reticulum membrane</location>
        <topology evidence="1">Single-pass membrane protein</topology>
    </subcellularLocation>
</comment>
<evidence type="ECO:0000256" key="5">
    <source>
        <dbReference type="ARBA" id="ARBA00023136"/>
    </source>
</evidence>
<dbReference type="GO" id="GO:0004577">
    <property type="term" value="F:N-acetylglucosaminyldiphosphodolichol N-acetylglucosaminyltransferase activity"/>
    <property type="evidence" value="ECO:0007669"/>
    <property type="project" value="TreeGrafter"/>
</dbReference>
<dbReference type="Pfam" id="PF08660">
    <property type="entry name" value="Alg14"/>
    <property type="match status" value="1"/>
</dbReference>
<dbReference type="PANTHER" id="PTHR12154:SF4">
    <property type="entry name" value="UDP-N-ACETYLGLUCOSAMINE TRANSFERASE SUBUNIT ALG14 HOMOLOG"/>
    <property type="match status" value="1"/>
</dbReference>
<dbReference type="Proteomes" id="UP000031532">
    <property type="component" value="Unassembled WGS sequence"/>
</dbReference>
<dbReference type="InterPro" id="IPR013969">
    <property type="entry name" value="Oligosacch_biosynth_Alg14"/>
</dbReference>
<evidence type="ECO:0000256" key="3">
    <source>
        <dbReference type="ARBA" id="ARBA00022824"/>
    </source>
</evidence>
<dbReference type="OrthoDB" id="555447at2"/>
<protein>
    <submittedName>
        <fullName evidence="6">UDP-N-acetylglucosamine--LPS N-acetylglucosamine transferase</fullName>
    </submittedName>
</protein>
<dbReference type="GO" id="GO:0006488">
    <property type="term" value="P:dolichol-linked oligosaccharide biosynthetic process"/>
    <property type="evidence" value="ECO:0007669"/>
    <property type="project" value="InterPro"/>
</dbReference>
<dbReference type="NCBIfam" id="NF041549">
    <property type="entry name" value="PssD"/>
    <property type="match status" value="1"/>
</dbReference>
<keyword evidence="3" id="KW-0256">Endoplasmic reticulum</keyword>
<keyword evidence="5" id="KW-0472">Membrane</keyword>
<reference evidence="6 7" key="1">
    <citation type="journal article" date="2015" name="Genome Announc.">
        <title>Draft Genome Sequence of the Terrestrial Cyanobacterium Scytonema millei VB511283, Isolated from Eastern India.</title>
        <authorList>
            <person name="Sen D."/>
            <person name="Chandrababunaidu M.M."/>
            <person name="Singh D."/>
            <person name="Sanghi N."/>
            <person name="Ghorai A."/>
            <person name="Mishra G.P."/>
            <person name="Madduluri M."/>
            <person name="Adhikary S.P."/>
            <person name="Tripathy S."/>
        </authorList>
    </citation>
    <scope>NUCLEOTIDE SEQUENCE [LARGE SCALE GENOMIC DNA]</scope>
    <source>
        <strain evidence="6 7">VB511283</strain>
    </source>
</reference>
<evidence type="ECO:0000313" key="7">
    <source>
        <dbReference type="Proteomes" id="UP000031532"/>
    </source>
</evidence>
<dbReference type="RefSeq" id="WP_039715384.1">
    <property type="nucleotide sequence ID" value="NZ_JTJC03000001.1"/>
</dbReference>
<evidence type="ECO:0000256" key="4">
    <source>
        <dbReference type="ARBA" id="ARBA00022989"/>
    </source>
</evidence>
<dbReference type="Gene3D" id="3.40.50.2000">
    <property type="entry name" value="Glycogen Phosphorylase B"/>
    <property type="match status" value="1"/>
</dbReference>
<dbReference type="PANTHER" id="PTHR12154">
    <property type="entry name" value="GLYCOSYL TRANSFERASE-RELATED"/>
    <property type="match status" value="1"/>
</dbReference>
<evidence type="ECO:0000313" key="6">
    <source>
        <dbReference type="EMBL" id="NHC33911.1"/>
    </source>
</evidence>
<keyword evidence="7" id="KW-1185">Reference proteome</keyword>
<name>A0A9X5E271_9CYAN</name>
<keyword evidence="2" id="KW-0812">Transmembrane</keyword>
<comment type="caution">
    <text evidence="6">The sequence shown here is derived from an EMBL/GenBank/DDBJ whole genome shotgun (WGS) entry which is preliminary data.</text>
</comment>